<comment type="caution">
    <text evidence="1">The sequence shown here is derived from an EMBL/GenBank/DDBJ whole genome shotgun (WGS) entry which is preliminary data.</text>
</comment>
<protein>
    <submittedName>
        <fullName evidence="1">Uncharacterized protein</fullName>
    </submittedName>
</protein>
<dbReference type="AlphaFoldDB" id="A0A9D4QE93"/>
<reference evidence="1" key="2">
    <citation type="submission" date="2021-09" db="EMBL/GenBank/DDBJ databases">
        <authorList>
            <person name="Jia N."/>
            <person name="Wang J."/>
            <person name="Shi W."/>
            <person name="Du L."/>
            <person name="Sun Y."/>
            <person name="Zhan W."/>
            <person name="Jiang J."/>
            <person name="Wang Q."/>
            <person name="Zhang B."/>
            <person name="Ji P."/>
            <person name="Sakyi L.B."/>
            <person name="Cui X."/>
            <person name="Yuan T."/>
            <person name="Jiang B."/>
            <person name="Yang W."/>
            <person name="Lam T.T.-Y."/>
            <person name="Chang Q."/>
            <person name="Ding S."/>
            <person name="Wang X."/>
            <person name="Zhu J."/>
            <person name="Ruan X."/>
            <person name="Zhao L."/>
            <person name="Wei J."/>
            <person name="Que T."/>
            <person name="Du C."/>
            <person name="Cheng J."/>
            <person name="Dai P."/>
            <person name="Han X."/>
            <person name="Huang E."/>
            <person name="Gao Y."/>
            <person name="Liu J."/>
            <person name="Shao H."/>
            <person name="Ye R."/>
            <person name="Li L."/>
            <person name="Wei W."/>
            <person name="Wang X."/>
            <person name="Wang C."/>
            <person name="Huo Q."/>
            <person name="Li W."/>
            <person name="Guo W."/>
            <person name="Chen H."/>
            <person name="Chen S."/>
            <person name="Zhou L."/>
            <person name="Zhou L."/>
            <person name="Ni X."/>
            <person name="Tian J."/>
            <person name="Zhou Y."/>
            <person name="Sheng Y."/>
            <person name="Liu T."/>
            <person name="Pan Y."/>
            <person name="Xia L."/>
            <person name="Li J."/>
            <person name="Zhao F."/>
            <person name="Cao W."/>
        </authorList>
    </citation>
    <scope>NUCLEOTIDE SEQUENCE</scope>
    <source>
        <strain evidence="1">Rsan-2018</strain>
        <tissue evidence="1">Larvae</tissue>
    </source>
</reference>
<gene>
    <name evidence="1" type="ORF">HPB52_022159</name>
</gene>
<dbReference type="EMBL" id="JABSTV010001247">
    <property type="protein sequence ID" value="KAH7973153.1"/>
    <property type="molecule type" value="Genomic_DNA"/>
</dbReference>
<keyword evidence="2" id="KW-1185">Reference proteome</keyword>
<accession>A0A9D4QE93</accession>
<sequence>MKKLYEIQSASEATTLKFLQENPKCHPNAGEFQNCLATIFFMEMVAKWYAVHDIACLKPHGQQEEPFYVTDDERLSWLEVDFINYIGDLQLSGGRSEQKITNETYEATLLTTRFRYVLTRGFNSDSVESFFSCLRQFNRVDARAAVFSVEKLLKVGILHAAKTGNVPSSSESSAVVSLPAHGSDVPAFPLAIQSAVRELSSELEYVRSWPEAHDELEIAPNSFLAGYLARACDEKLLCQQCKVLLQASNPTEGVYGLMKSLDRGHLMYPTPALIGVCKLTCRASSTER</sequence>
<evidence type="ECO:0000313" key="1">
    <source>
        <dbReference type="EMBL" id="KAH7973153.1"/>
    </source>
</evidence>
<reference evidence="1" key="1">
    <citation type="journal article" date="2020" name="Cell">
        <title>Large-Scale Comparative Analyses of Tick Genomes Elucidate Their Genetic Diversity and Vector Capacities.</title>
        <authorList>
            <consortium name="Tick Genome and Microbiome Consortium (TIGMIC)"/>
            <person name="Jia N."/>
            <person name="Wang J."/>
            <person name="Shi W."/>
            <person name="Du L."/>
            <person name="Sun Y."/>
            <person name="Zhan W."/>
            <person name="Jiang J.F."/>
            <person name="Wang Q."/>
            <person name="Zhang B."/>
            <person name="Ji P."/>
            <person name="Bell-Sakyi L."/>
            <person name="Cui X.M."/>
            <person name="Yuan T.T."/>
            <person name="Jiang B.G."/>
            <person name="Yang W.F."/>
            <person name="Lam T.T."/>
            <person name="Chang Q.C."/>
            <person name="Ding S.J."/>
            <person name="Wang X.J."/>
            <person name="Zhu J.G."/>
            <person name="Ruan X.D."/>
            <person name="Zhao L."/>
            <person name="Wei J.T."/>
            <person name="Ye R.Z."/>
            <person name="Que T.C."/>
            <person name="Du C.H."/>
            <person name="Zhou Y.H."/>
            <person name="Cheng J.X."/>
            <person name="Dai P.F."/>
            <person name="Guo W.B."/>
            <person name="Han X.H."/>
            <person name="Huang E.J."/>
            <person name="Li L.F."/>
            <person name="Wei W."/>
            <person name="Gao Y.C."/>
            <person name="Liu J.Z."/>
            <person name="Shao H.Z."/>
            <person name="Wang X."/>
            <person name="Wang C.C."/>
            <person name="Yang T.C."/>
            <person name="Huo Q.B."/>
            <person name="Li W."/>
            <person name="Chen H.Y."/>
            <person name="Chen S.E."/>
            <person name="Zhou L.G."/>
            <person name="Ni X.B."/>
            <person name="Tian J.H."/>
            <person name="Sheng Y."/>
            <person name="Liu T."/>
            <person name="Pan Y.S."/>
            <person name="Xia L.Y."/>
            <person name="Li J."/>
            <person name="Zhao F."/>
            <person name="Cao W.C."/>
        </authorList>
    </citation>
    <scope>NUCLEOTIDE SEQUENCE</scope>
    <source>
        <strain evidence="1">Rsan-2018</strain>
    </source>
</reference>
<dbReference type="VEuPathDB" id="VectorBase:RSAN_048433"/>
<organism evidence="1 2">
    <name type="scientific">Rhipicephalus sanguineus</name>
    <name type="common">Brown dog tick</name>
    <name type="synonym">Ixodes sanguineus</name>
    <dbReference type="NCBI Taxonomy" id="34632"/>
    <lineage>
        <taxon>Eukaryota</taxon>
        <taxon>Metazoa</taxon>
        <taxon>Ecdysozoa</taxon>
        <taxon>Arthropoda</taxon>
        <taxon>Chelicerata</taxon>
        <taxon>Arachnida</taxon>
        <taxon>Acari</taxon>
        <taxon>Parasitiformes</taxon>
        <taxon>Ixodida</taxon>
        <taxon>Ixodoidea</taxon>
        <taxon>Ixodidae</taxon>
        <taxon>Rhipicephalinae</taxon>
        <taxon>Rhipicephalus</taxon>
        <taxon>Rhipicephalus</taxon>
    </lineage>
</organism>
<proteinExistence type="predicted"/>
<dbReference type="VEuPathDB" id="VectorBase:RSAN_025909"/>
<name>A0A9D4QE93_RHISA</name>
<dbReference type="Proteomes" id="UP000821837">
    <property type="component" value="Chromosome 11"/>
</dbReference>
<evidence type="ECO:0000313" key="2">
    <source>
        <dbReference type="Proteomes" id="UP000821837"/>
    </source>
</evidence>